<name>A0ABN9RSI5_9DINO</name>
<gene>
    <name evidence="2" type="ORF">PCOR1329_LOCUS23307</name>
</gene>
<comment type="caution">
    <text evidence="2">The sequence shown here is derived from an EMBL/GenBank/DDBJ whole genome shotgun (WGS) entry which is preliminary data.</text>
</comment>
<accession>A0ABN9RSI5</accession>
<proteinExistence type="predicted"/>
<feature type="non-terminal residue" evidence="2">
    <location>
        <position position="179"/>
    </location>
</feature>
<dbReference type="Proteomes" id="UP001189429">
    <property type="component" value="Unassembled WGS sequence"/>
</dbReference>
<sequence length="179" mass="19695">MAAEMERNMRRQAKEENTLEDIDARILKLETDRDNLVELIVSLLPSRQRGSEEAQTRVNTLSQQSEQANLSAETDLVRLERLRELELPAIPAFPSLEAVVDDIEISLEDYLEGKTLSDQLATAVSPDGKAAALLASKDFMFRTALAQAPQWWGAVAGGSQSDAELASARVRRSLALGCQ</sequence>
<dbReference type="EMBL" id="CAUYUJ010007880">
    <property type="protein sequence ID" value="CAK0822238.1"/>
    <property type="molecule type" value="Genomic_DNA"/>
</dbReference>
<keyword evidence="3" id="KW-1185">Reference proteome</keyword>
<evidence type="ECO:0000313" key="3">
    <source>
        <dbReference type="Proteomes" id="UP001189429"/>
    </source>
</evidence>
<evidence type="ECO:0000313" key="2">
    <source>
        <dbReference type="EMBL" id="CAK0822238.1"/>
    </source>
</evidence>
<reference evidence="2" key="1">
    <citation type="submission" date="2023-10" db="EMBL/GenBank/DDBJ databases">
        <authorList>
            <person name="Chen Y."/>
            <person name="Shah S."/>
            <person name="Dougan E. K."/>
            <person name="Thang M."/>
            <person name="Chan C."/>
        </authorList>
    </citation>
    <scope>NUCLEOTIDE SEQUENCE [LARGE SCALE GENOMIC DNA]</scope>
</reference>
<evidence type="ECO:0000256" key="1">
    <source>
        <dbReference type="SAM" id="Coils"/>
    </source>
</evidence>
<protein>
    <submittedName>
        <fullName evidence="2">Uncharacterized protein</fullName>
    </submittedName>
</protein>
<keyword evidence="1" id="KW-0175">Coiled coil</keyword>
<feature type="coiled-coil region" evidence="1">
    <location>
        <begin position="2"/>
        <end position="39"/>
    </location>
</feature>
<organism evidence="2 3">
    <name type="scientific">Prorocentrum cordatum</name>
    <dbReference type="NCBI Taxonomy" id="2364126"/>
    <lineage>
        <taxon>Eukaryota</taxon>
        <taxon>Sar</taxon>
        <taxon>Alveolata</taxon>
        <taxon>Dinophyceae</taxon>
        <taxon>Prorocentrales</taxon>
        <taxon>Prorocentraceae</taxon>
        <taxon>Prorocentrum</taxon>
    </lineage>
</organism>